<feature type="domain" description="Multidrug resistance protein MdtA-like barrel-sandwich hybrid" evidence="1">
    <location>
        <begin position="69"/>
        <end position="236"/>
    </location>
</feature>
<dbReference type="SUPFAM" id="SSF111369">
    <property type="entry name" value="HlyD-like secretion proteins"/>
    <property type="match status" value="1"/>
</dbReference>
<dbReference type="AlphaFoldDB" id="A0AAJ5C0T4"/>
<evidence type="ECO:0000313" key="2">
    <source>
        <dbReference type="EMBL" id="SNV51259.1"/>
    </source>
</evidence>
<dbReference type="KEGG" id="smiz:4412673_02326"/>
<proteinExistence type="predicted"/>
<accession>A0AAJ5C0T4</accession>
<evidence type="ECO:0000259" key="1">
    <source>
        <dbReference type="Pfam" id="PF25917"/>
    </source>
</evidence>
<dbReference type="PROSITE" id="PS51257">
    <property type="entry name" value="PROKAR_LIPOPROTEIN"/>
    <property type="match status" value="1"/>
</dbReference>
<dbReference type="GO" id="GO:0015562">
    <property type="term" value="F:efflux transmembrane transporter activity"/>
    <property type="evidence" value="ECO:0007669"/>
    <property type="project" value="TreeGrafter"/>
</dbReference>
<name>A0AAJ5C0T4_9SPHI</name>
<sequence length="327" mass="36535">MLKKEMFQIVFEMRKITNSLSILSFLVLLLAVVSCKNEKKQKEEEKAKVSAIYGSVIAIGKVIPEDGWVQISSPVSAEIKEIRVKEGDEVEQGQVLMILKENSEELDVAQSQAQLESLKAAHQTNLSDLAKQDIILQELKSKYETSKALFAKNAETKEKVENDLSNLKQQEELISGLRSQIKANKASEKEQSILISKNKQSLQDYQITAIKKGVIAELNVQLGQTINGTEELGKIVDKDNIIIEAEVDELFADSVKIGQTVDINFVGKPTVIGKGKIVYVSPTLMNKSILFETANEAEDRRVRRIRIEPKKNPSLLINSKVECKVKL</sequence>
<organism evidence="2 3">
    <name type="scientific">Sphingobacterium mizutaii</name>
    <dbReference type="NCBI Taxonomy" id="1010"/>
    <lineage>
        <taxon>Bacteria</taxon>
        <taxon>Pseudomonadati</taxon>
        <taxon>Bacteroidota</taxon>
        <taxon>Sphingobacteriia</taxon>
        <taxon>Sphingobacteriales</taxon>
        <taxon>Sphingobacteriaceae</taxon>
        <taxon>Sphingobacterium</taxon>
    </lineage>
</organism>
<dbReference type="PANTHER" id="PTHR30469">
    <property type="entry name" value="MULTIDRUG RESISTANCE PROTEIN MDTA"/>
    <property type="match status" value="1"/>
</dbReference>
<dbReference type="Pfam" id="PF25917">
    <property type="entry name" value="BSH_RND"/>
    <property type="match status" value="1"/>
</dbReference>
<protein>
    <submittedName>
        <fullName evidence="2">Macrolide-specific efflux protein macA</fullName>
    </submittedName>
</protein>
<dbReference type="Gene3D" id="2.40.30.170">
    <property type="match status" value="1"/>
</dbReference>
<dbReference type="InterPro" id="IPR058625">
    <property type="entry name" value="MdtA-like_BSH"/>
</dbReference>
<dbReference type="GO" id="GO:1990281">
    <property type="term" value="C:efflux pump complex"/>
    <property type="evidence" value="ECO:0007669"/>
    <property type="project" value="TreeGrafter"/>
</dbReference>
<dbReference type="Gene3D" id="2.40.50.100">
    <property type="match status" value="1"/>
</dbReference>
<dbReference type="EMBL" id="LT906468">
    <property type="protein sequence ID" value="SNV51259.1"/>
    <property type="molecule type" value="Genomic_DNA"/>
</dbReference>
<reference evidence="2 3" key="1">
    <citation type="submission" date="2017-06" db="EMBL/GenBank/DDBJ databases">
        <authorList>
            <consortium name="Pathogen Informatics"/>
        </authorList>
    </citation>
    <scope>NUCLEOTIDE SEQUENCE [LARGE SCALE GENOMIC DNA]</scope>
    <source>
        <strain evidence="2 3">NCTC12149</strain>
    </source>
</reference>
<dbReference type="Proteomes" id="UP000215355">
    <property type="component" value="Chromosome 1"/>
</dbReference>
<gene>
    <name evidence="2" type="primary">macA_1</name>
    <name evidence="2" type="ORF">SAMEA4412673_02326</name>
</gene>
<dbReference type="PANTHER" id="PTHR30469:SF15">
    <property type="entry name" value="HLYD FAMILY OF SECRETION PROTEINS"/>
    <property type="match status" value="1"/>
</dbReference>
<evidence type="ECO:0000313" key="3">
    <source>
        <dbReference type="Proteomes" id="UP000215355"/>
    </source>
</evidence>